<feature type="domain" description="Endonuclease/exonuclease/phosphatase" evidence="1">
    <location>
        <begin position="2"/>
        <end position="173"/>
    </location>
</feature>
<dbReference type="PANTHER" id="PTHR35218:SF9">
    <property type="entry name" value="ENDONUCLEASE_EXONUCLEASE_PHOSPHATASE DOMAIN-CONTAINING PROTEIN"/>
    <property type="match status" value="1"/>
</dbReference>
<evidence type="ECO:0000313" key="2">
    <source>
        <dbReference type="EMBL" id="PNX88081.1"/>
    </source>
</evidence>
<sequence>MLVIVETRCDPKKLSRTFKLLGYDDFIATEVNGYAGGIVVAWKRDFITTVLCSKKFQYIHMKVNYAGGKEWYFTAIYASPNEENRRMLWEDLKYIAEGMNESWLVAGDFNDIAWSTEKKGGADGPKFTWRGPLYHGGQRIYERLDRALGNDKWRLEFPDGLVKVLPRLEFSDHHPILIAPGGCSRPVAPRQFRFESAWLLDASYHDMVKDHWKHGVTIIHNLTQLQQDFKSWKLSTIDQVIFKKKELMSRIEGIQLKHQGGQYHEGYRNLEAKLQD</sequence>
<gene>
    <name evidence="2" type="ORF">L195_g044181</name>
</gene>
<name>A0A2K3MBC1_TRIPR</name>
<feature type="non-terminal residue" evidence="2">
    <location>
        <position position="276"/>
    </location>
</feature>
<organism evidence="2 3">
    <name type="scientific">Trifolium pratense</name>
    <name type="common">Red clover</name>
    <dbReference type="NCBI Taxonomy" id="57577"/>
    <lineage>
        <taxon>Eukaryota</taxon>
        <taxon>Viridiplantae</taxon>
        <taxon>Streptophyta</taxon>
        <taxon>Embryophyta</taxon>
        <taxon>Tracheophyta</taxon>
        <taxon>Spermatophyta</taxon>
        <taxon>Magnoliopsida</taxon>
        <taxon>eudicotyledons</taxon>
        <taxon>Gunneridae</taxon>
        <taxon>Pentapetalae</taxon>
        <taxon>rosids</taxon>
        <taxon>fabids</taxon>
        <taxon>Fabales</taxon>
        <taxon>Fabaceae</taxon>
        <taxon>Papilionoideae</taxon>
        <taxon>50 kb inversion clade</taxon>
        <taxon>NPAAA clade</taxon>
        <taxon>Hologalegina</taxon>
        <taxon>IRL clade</taxon>
        <taxon>Trifolieae</taxon>
        <taxon>Trifolium</taxon>
    </lineage>
</organism>
<dbReference type="Proteomes" id="UP000236291">
    <property type="component" value="Unassembled WGS sequence"/>
</dbReference>
<dbReference type="InterPro" id="IPR036691">
    <property type="entry name" value="Endo/exonu/phosph_ase_sf"/>
</dbReference>
<dbReference type="InterPro" id="IPR005135">
    <property type="entry name" value="Endo/exonuclease/phosphatase"/>
</dbReference>
<dbReference type="Pfam" id="PF03372">
    <property type="entry name" value="Exo_endo_phos"/>
    <property type="match status" value="1"/>
</dbReference>
<dbReference type="Gene3D" id="3.60.10.10">
    <property type="entry name" value="Endonuclease/exonuclease/phosphatase"/>
    <property type="match status" value="1"/>
</dbReference>
<evidence type="ECO:0000313" key="3">
    <source>
        <dbReference type="Proteomes" id="UP000236291"/>
    </source>
</evidence>
<reference evidence="2 3" key="1">
    <citation type="journal article" date="2014" name="Am. J. Bot.">
        <title>Genome assembly and annotation for red clover (Trifolium pratense; Fabaceae).</title>
        <authorList>
            <person name="Istvanek J."/>
            <person name="Jaros M."/>
            <person name="Krenek A."/>
            <person name="Repkova J."/>
        </authorList>
    </citation>
    <scope>NUCLEOTIDE SEQUENCE [LARGE SCALE GENOMIC DNA]</scope>
    <source>
        <strain evidence="3">cv. Tatra</strain>
        <tissue evidence="2">Young leaves</tissue>
    </source>
</reference>
<dbReference type="STRING" id="57577.A0A2K3MBC1"/>
<protein>
    <recommendedName>
        <fullName evidence="1">Endonuclease/exonuclease/phosphatase domain-containing protein</fullName>
    </recommendedName>
</protein>
<dbReference type="GO" id="GO:0003824">
    <property type="term" value="F:catalytic activity"/>
    <property type="evidence" value="ECO:0007669"/>
    <property type="project" value="InterPro"/>
</dbReference>
<proteinExistence type="predicted"/>
<reference evidence="2 3" key="2">
    <citation type="journal article" date="2017" name="Front. Plant Sci.">
        <title>Gene Classification and Mining of Molecular Markers Useful in Red Clover (Trifolium pratense) Breeding.</title>
        <authorList>
            <person name="Istvanek J."/>
            <person name="Dluhosova J."/>
            <person name="Dluhos P."/>
            <person name="Patkova L."/>
            <person name="Nedelnik J."/>
            <person name="Repkova J."/>
        </authorList>
    </citation>
    <scope>NUCLEOTIDE SEQUENCE [LARGE SCALE GENOMIC DNA]</scope>
    <source>
        <strain evidence="3">cv. Tatra</strain>
        <tissue evidence="2">Young leaves</tissue>
    </source>
</reference>
<accession>A0A2K3MBC1</accession>
<evidence type="ECO:0000259" key="1">
    <source>
        <dbReference type="Pfam" id="PF03372"/>
    </source>
</evidence>
<dbReference type="EMBL" id="ASHM01055532">
    <property type="protein sequence ID" value="PNX88081.1"/>
    <property type="molecule type" value="Genomic_DNA"/>
</dbReference>
<comment type="caution">
    <text evidence="2">The sequence shown here is derived from an EMBL/GenBank/DDBJ whole genome shotgun (WGS) entry which is preliminary data.</text>
</comment>
<dbReference type="AlphaFoldDB" id="A0A2K3MBC1"/>
<dbReference type="SUPFAM" id="SSF56219">
    <property type="entry name" value="DNase I-like"/>
    <property type="match status" value="1"/>
</dbReference>
<dbReference type="PANTHER" id="PTHR35218">
    <property type="entry name" value="RNASE H DOMAIN-CONTAINING PROTEIN"/>
    <property type="match status" value="1"/>
</dbReference>